<reference evidence="17" key="1">
    <citation type="submission" date="2022-06" db="EMBL/GenBank/DDBJ databases">
        <authorList>
            <consortium name="SYNGENTA / RWTH Aachen University"/>
        </authorList>
    </citation>
    <scope>NUCLEOTIDE SEQUENCE</scope>
</reference>
<evidence type="ECO:0000256" key="13">
    <source>
        <dbReference type="ARBA" id="ARBA00023304"/>
    </source>
</evidence>
<dbReference type="NCBIfam" id="TIGR01124">
    <property type="entry name" value="ilvA_2Cterm"/>
    <property type="match status" value="1"/>
</dbReference>
<evidence type="ECO:0000256" key="15">
    <source>
        <dbReference type="SAM" id="MobiDB-lite"/>
    </source>
</evidence>
<comment type="catalytic activity">
    <reaction evidence="1 14">
        <text>L-threonine = 2-oxobutanoate + NH4(+)</text>
        <dbReference type="Rhea" id="RHEA:22108"/>
        <dbReference type="ChEBI" id="CHEBI:16763"/>
        <dbReference type="ChEBI" id="CHEBI:28938"/>
        <dbReference type="ChEBI" id="CHEBI:57926"/>
        <dbReference type="EC" id="4.3.1.19"/>
    </reaction>
</comment>
<dbReference type="SUPFAM" id="SSF53686">
    <property type="entry name" value="Tryptophan synthase beta subunit-like PLP-dependent enzymes"/>
    <property type="match status" value="1"/>
</dbReference>
<name>A0AAV0BG24_PHAPC</name>
<dbReference type="EC" id="4.3.1.19" evidence="14"/>
<feature type="region of interest" description="Disordered" evidence="15">
    <location>
        <begin position="1"/>
        <end position="47"/>
    </location>
</feature>
<dbReference type="CDD" id="cd01562">
    <property type="entry name" value="Thr-dehyd"/>
    <property type="match status" value="1"/>
</dbReference>
<dbReference type="InterPro" id="IPR001721">
    <property type="entry name" value="TD_ACT-like"/>
</dbReference>
<dbReference type="GO" id="GO:0006567">
    <property type="term" value="P:L-threonine catabolic process"/>
    <property type="evidence" value="ECO:0007669"/>
    <property type="project" value="TreeGrafter"/>
</dbReference>
<dbReference type="GO" id="GO:0003941">
    <property type="term" value="F:L-serine ammonia-lyase activity"/>
    <property type="evidence" value="ECO:0007669"/>
    <property type="project" value="TreeGrafter"/>
</dbReference>
<keyword evidence="12 14" id="KW-0456">Lyase</keyword>
<dbReference type="PANTHER" id="PTHR48078">
    <property type="entry name" value="THREONINE DEHYDRATASE, MITOCHONDRIAL-RELATED"/>
    <property type="match status" value="1"/>
</dbReference>
<evidence type="ECO:0000256" key="7">
    <source>
        <dbReference type="ARBA" id="ARBA00022605"/>
    </source>
</evidence>
<dbReference type="InterPro" id="IPR038110">
    <property type="entry name" value="TD_ACT-like_sf"/>
</dbReference>
<dbReference type="InterPro" id="IPR000634">
    <property type="entry name" value="Ser/Thr_deHydtase_PyrdxlP-BS"/>
</dbReference>
<keyword evidence="7 14" id="KW-0028">Amino-acid biosynthesis</keyword>
<evidence type="ECO:0000256" key="1">
    <source>
        <dbReference type="ARBA" id="ARBA00001274"/>
    </source>
</evidence>
<dbReference type="SUPFAM" id="SSF55021">
    <property type="entry name" value="ACT-like"/>
    <property type="match status" value="1"/>
</dbReference>
<dbReference type="NCBIfam" id="NF006674">
    <property type="entry name" value="PRK09224.1"/>
    <property type="match status" value="1"/>
</dbReference>
<dbReference type="AlphaFoldDB" id="A0AAV0BG24"/>
<dbReference type="GO" id="GO:0005739">
    <property type="term" value="C:mitochondrion"/>
    <property type="evidence" value="ECO:0007669"/>
    <property type="project" value="UniProtKB-SubCell"/>
</dbReference>
<comment type="pathway">
    <text evidence="4 14">Amino-acid biosynthesis; L-isoleucine biosynthesis; 2-oxobutanoate from L-threonine: step 1/1.</text>
</comment>
<dbReference type="Gene3D" id="3.40.1020.10">
    <property type="entry name" value="Biosynthetic Threonine Deaminase, Domain 3"/>
    <property type="match status" value="1"/>
</dbReference>
<evidence type="ECO:0000256" key="4">
    <source>
        <dbReference type="ARBA" id="ARBA00004810"/>
    </source>
</evidence>
<feature type="compositionally biased region" description="Polar residues" evidence="15">
    <location>
        <begin position="16"/>
        <end position="30"/>
    </location>
</feature>
<dbReference type="Proteomes" id="UP001153365">
    <property type="component" value="Unassembled WGS sequence"/>
</dbReference>
<evidence type="ECO:0000256" key="9">
    <source>
        <dbReference type="ARBA" id="ARBA00022737"/>
    </source>
</evidence>
<dbReference type="Pfam" id="PF00291">
    <property type="entry name" value="PALP"/>
    <property type="match status" value="1"/>
</dbReference>
<dbReference type="GO" id="GO:0006565">
    <property type="term" value="P:L-serine catabolic process"/>
    <property type="evidence" value="ECO:0007669"/>
    <property type="project" value="TreeGrafter"/>
</dbReference>
<dbReference type="CDD" id="cd04906">
    <property type="entry name" value="ACT_ThrD-I_1"/>
    <property type="match status" value="1"/>
</dbReference>
<keyword evidence="8 14" id="KW-0412">Isoleucine biosynthesis</keyword>
<evidence type="ECO:0000256" key="11">
    <source>
        <dbReference type="ARBA" id="ARBA00023128"/>
    </source>
</evidence>
<dbReference type="InterPro" id="IPR005787">
    <property type="entry name" value="Thr_deHydtase_biosynth"/>
</dbReference>
<evidence type="ECO:0000256" key="2">
    <source>
        <dbReference type="ARBA" id="ARBA00001933"/>
    </source>
</evidence>
<dbReference type="PROSITE" id="PS51672">
    <property type="entry name" value="ACT_LIKE"/>
    <property type="match status" value="1"/>
</dbReference>
<protein>
    <recommendedName>
        <fullName evidence="14">Threonine dehydratase</fullName>
        <ecNumber evidence="14">4.3.1.19</ecNumber>
    </recommendedName>
    <alternativeName>
        <fullName evidence="14">Threonine deaminase</fullName>
    </alternativeName>
</protein>
<evidence type="ECO:0000256" key="12">
    <source>
        <dbReference type="ARBA" id="ARBA00023239"/>
    </source>
</evidence>
<evidence type="ECO:0000256" key="5">
    <source>
        <dbReference type="ARBA" id="ARBA00010869"/>
    </source>
</evidence>
<evidence type="ECO:0000256" key="6">
    <source>
        <dbReference type="ARBA" id="ARBA00011881"/>
    </source>
</evidence>
<proteinExistence type="inferred from homology"/>
<dbReference type="InterPro" id="IPR045865">
    <property type="entry name" value="ACT-like_dom_sf"/>
</dbReference>
<dbReference type="PANTHER" id="PTHR48078:SF11">
    <property type="entry name" value="THREONINE DEHYDRATASE, MITOCHONDRIAL"/>
    <property type="match status" value="1"/>
</dbReference>
<dbReference type="GO" id="GO:0004794">
    <property type="term" value="F:threonine deaminase activity"/>
    <property type="evidence" value="ECO:0007669"/>
    <property type="project" value="UniProtKB-UniRule"/>
</dbReference>
<accession>A0AAV0BG24</accession>
<feature type="domain" description="ACT-like" evidence="16">
    <location>
        <begin position="505"/>
        <end position="583"/>
    </location>
</feature>
<evidence type="ECO:0000259" key="16">
    <source>
        <dbReference type="PROSITE" id="PS51672"/>
    </source>
</evidence>
<keyword evidence="9" id="KW-0677">Repeat</keyword>
<organism evidence="17 18">
    <name type="scientific">Phakopsora pachyrhizi</name>
    <name type="common">Asian soybean rust disease fungus</name>
    <dbReference type="NCBI Taxonomy" id="170000"/>
    <lineage>
        <taxon>Eukaryota</taxon>
        <taxon>Fungi</taxon>
        <taxon>Dikarya</taxon>
        <taxon>Basidiomycota</taxon>
        <taxon>Pucciniomycotina</taxon>
        <taxon>Pucciniomycetes</taxon>
        <taxon>Pucciniales</taxon>
        <taxon>Phakopsoraceae</taxon>
        <taxon>Phakopsora</taxon>
    </lineage>
</organism>
<comment type="subcellular location">
    <subcellularLocation>
        <location evidence="3">Mitochondrion</location>
    </subcellularLocation>
</comment>
<evidence type="ECO:0000256" key="14">
    <source>
        <dbReference type="RuleBase" id="RU362012"/>
    </source>
</evidence>
<evidence type="ECO:0000256" key="3">
    <source>
        <dbReference type="ARBA" id="ARBA00004173"/>
    </source>
</evidence>
<keyword evidence="11" id="KW-0496">Mitochondrion</keyword>
<evidence type="ECO:0000313" key="17">
    <source>
        <dbReference type="EMBL" id="CAH7684977.1"/>
    </source>
</evidence>
<evidence type="ECO:0000256" key="8">
    <source>
        <dbReference type="ARBA" id="ARBA00022624"/>
    </source>
</evidence>
<dbReference type="Gene3D" id="3.40.50.1100">
    <property type="match status" value="2"/>
</dbReference>
<dbReference type="InterPro" id="IPR036052">
    <property type="entry name" value="TrpB-like_PALP_sf"/>
</dbReference>
<comment type="similarity">
    <text evidence="5 14">Belongs to the serine/threonine dehydratase family.</text>
</comment>
<dbReference type="CDD" id="cd04907">
    <property type="entry name" value="ACT_ThrD-I_2"/>
    <property type="match status" value="1"/>
</dbReference>
<evidence type="ECO:0000313" key="18">
    <source>
        <dbReference type="Proteomes" id="UP001153365"/>
    </source>
</evidence>
<dbReference type="InterPro" id="IPR050147">
    <property type="entry name" value="Ser/Thr_Dehydratase"/>
</dbReference>
<gene>
    <name evidence="17" type="ORF">PPACK8108_LOCUS19430</name>
</gene>
<keyword evidence="13 14" id="KW-0100">Branched-chain amino acid biosynthesis</keyword>
<comment type="subunit">
    <text evidence="6">Homotetramer.</text>
</comment>
<dbReference type="GO" id="GO:0030170">
    <property type="term" value="F:pyridoxal phosphate binding"/>
    <property type="evidence" value="ECO:0007669"/>
    <property type="project" value="InterPro"/>
</dbReference>
<dbReference type="Pfam" id="PF00585">
    <property type="entry name" value="Thr_dehydrat_C"/>
    <property type="match status" value="2"/>
</dbReference>
<dbReference type="FunFam" id="3.40.50.1100:FF:000005">
    <property type="entry name" value="Threonine dehydratase catabolic"/>
    <property type="match status" value="1"/>
</dbReference>
<dbReference type="PROSITE" id="PS00165">
    <property type="entry name" value="DEHYDRATASE_SER_THR"/>
    <property type="match status" value="1"/>
</dbReference>
<comment type="cofactor">
    <cofactor evidence="2 14">
        <name>pyridoxal 5'-phosphate</name>
        <dbReference type="ChEBI" id="CHEBI:597326"/>
    </cofactor>
</comment>
<dbReference type="FunFam" id="3.40.50.1100:FF:000008">
    <property type="entry name" value="L-threonine dehydratase"/>
    <property type="match status" value="1"/>
</dbReference>
<keyword evidence="18" id="KW-1185">Reference proteome</keyword>
<dbReference type="EMBL" id="CALTRL010005698">
    <property type="protein sequence ID" value="CAH7684977.1"/>
    <property type="molecule type" value="Genomic_DNA"/>
</dbReference>
<keyword evidence="10 14" id="KW-0663">Pyridoxal phosphate</keyword>
<sequence>MGFEGQLGCRDPSEYPSASSLQPASTSPKLNHQVGPGDGGNDDDPNQLPIRLYSRIPARQLLTDGSPDYLKLILSSKVYDLVKETPLVEALNLSNRLGVWVGMKREDLQPVFSFKIRGAYNLMAHLTEEEKSKGVIACSAGNHAQGVAMSAQALGIKATIVMPLATPSIKFKNVARLGASVLLHGNDFDEAKLECHRLSVEKGLINIPPFDDPYVIAGQGTIGLEILNQVNMQSLDAIFVCVGGGGLLAGIAAYVKKIAPPGLKVIGVECQDQSAMTDSIAAGRRLTLDQVGLFSDGTAVRVVGRETFRISRSLVDEMILVSNDEICAGIKDVFEDTRSIPEPAGALAIAGLKRYLQTHNLFGSGKRYVCIVSGANMNFDRLRFVAERADLGENREALLSVVVPEKPGSFVKLHSYLHPRLITEFSYRYSTSSQAYIFVSFNLNSSSNDPNITPAQARQQEISSLCDAIQSDPLGMKPKDISDNEMAKSHARYLIGGRVRVEDERLIAFEFPERPGALKKFLAGLSGAASNNSRPFNVTLFHYRNHGGDMSRILAGIQVPVGESDRFDNFLKQLGYPFTDETDNGVYQEFLRS</sequence>
<comment type="caution">
    <text evidence="17">The sequence shown here is derived from an EMBL/GenBank/DDBJ whole genome shotgun (WGS) entry which is preliminary data.</text>
</comment>
<dbReference type="FunFam" id="3.40.1020.10:FF:000001">
    <property type="entry name" value="L-threonine dehydratase"/>
    <property type="match status" value="1"/>
</dbReference>
<dbReference type="GO" id="GO:0009097">
    <property type="term" value="P:isoleucine biosynthetic process"/>
    <property type="evidence" value="ECO:0007669"/>
    <property type="project" value="UniProtKB-UniRule"/>
</dbReference>
<dbReference type="InterPro" id="IPR001926">
    <property type="entry name" value="TrpB-like_PALP"/>
</dbReference>
<evidence type="ECO:0000256" key="10">
    <source>
        <dbReference type="ARBA" id="ARBA00022898"/>
    </source>
</evidence>